<organism evidence="1 2">
    <name type="scientific">Undibacterium nitidum</name>
    <dbReference type="NCBI Taxonomy" id="2762298"/>
    <lineage>
        <taxon>Bacteria</taxon>
        <taxon>Pseudomonadati</taxon>
        <taxon>Pseudomonadota</taxon>
        <taxon>Betaproteobacteria</taxon>
        <taxon>Burkholderiales</taxon>
        <taxon>Oxalobacteraceae</taxon>
        <taxon>Undibacterium</taxon>
    </lineage>
</organism>
<gene>
    <name evidence="1" type="ORF">H8K36_05985</name>
</gene>
<protein>
    <submittedName>
        <fullName evidence="1">DUF3261 domain-containing protein</fullName>
    </submittedName>
</protein>
<proteinExistence type="predicted"/>
<reference evidence="1" key="1">
    <citation type="submission" date="2020-08" db="EMBL/GenBank/DDBJ databases">
        <title>Novel species isolated from subtropical streams in China.</title>
        <authorList>
            <person name="Lu H."/>
        </authorList>
    </citation>
    <scope>NUCLEOTIDE SEQUENCE</scope>
    <source>
        <strain evidence="1">LX22W</strain>
    </source>
</reference>
<evidence type="ECO:0000313" key="2">
    <source>
        <dbReference type="Proteomes" id="UP000627446"/>
    </source>
</evidence>
<dbReference type="AlphaFoldDB" id="A0A923HJN7"/>
<evidence type="ECO:0000313" key="1">
    <source>
        <dbReference type="EMBL" id="MBC3880915.1"/>
    </source>
</evidence>
<dbReference type="Pfam" id="PF11659">
    <property type="entry name" value="DUF3261"/>
    <property type="match status" value="1"/>
</dbReference>
<dbReference type="EMBL" id="JACOFZ010000001">
    <property type="protein sequence ID" value="MBC3880915.1"/>
    <property type="molecule type" value="Genomic_DNA"/>
</dbReference>
<keyword evidence="2" id="KW-1185">Reference proteome</keyword>
<dbReference type="PROSITE" id="PS51257">
    <property type="entry name" value="PROKAR_LIPOPROTEIN"/>
    <property type="match status" value="1"/>
</dbReference>
<sequence>MRLSLNAIKLFFRNYAGVLSCVVCCFVVVACHQAPPPVAKRLNLKLTPASLGENISIQQHLKVERENKTDDLDAALEIDADRLELVGLAFGQRVLTVNFDGKEIKTWRHFMLPQQVKAEDVLEDIQLSLWPAEVIAQHLPAPWRISESGRERFLYQGDTLIMKITYGEESRWSGTVVLENFHYKYRLTIQTAKD</sequence>
<name>A0A923HJN7_9BURK</name>
<accession>A0A923HJN7</accession>
<dbReference type="Proteomes" id="UP000627446">
    <property type="component" value="Unassembled WGS sequence"/>
</dbReference>
<comment type="caution">
    <text evidence="1">The sequence shown here is derived from an EMBL/GenBank/DDBJ whole genome shotgun (WGS) entry which is preliminary data.</text>
</comment>
<dbReference type="InterPro" id="IPR021675">
    <property type="entry name" value="DUF3261"/>
</dbReference>
<dbReference type="RefSeq" id="WP_186914618.1">
    <property type="nucleotide sequence ID" value="NZ_JACOFZ010000001.1"/>
</dbReference>